<dbReference type="AlphaFoldDB" id="A0A1U9NIF9"/>
<dbReference type="RefSeq" id="WP_146659422.1">
    <property type="nucleotide sequence ID" value="NZ_CP019791.1"/>
</dbReference>
<evidence type="ECO:0000259" key="2">
    <source>
        <dbReference type="Pfam" id="PF02824"/>
    </source>
</evidence>
<organism evidence="3 4">
    <name type="scientific">Anaerohalosphaera lusitana</name>
    <dbReference type="NCBI Taxonomy" id="1936003"/>
    <lineage>
        <taxon>Bacteria</taxon>
        <taxon>Pseudomonadati</taxon>
        <taxon>Planctomycetota</taxon>
        <taxon>Phycisphaerae</taxon>
        <taxon>Sedimentisphaerales</taxon>
        <taxon>Anaerohalosphaeraceae</taxon>
        <taxon>Anaerohalosphaera</taxon>
    </lineage>
</organism>
<protein>
    <submittedName>
        <fullName evidence="3">GTP-binding protein obg</fullName>
    </submittedName>
</protein>
<keyword evidence="4" id="KW-1185">Reference proteome</keyword>
<dbReference type="GO" id="GO:0003924">
    <property type="term" value="F:GTPase activity"/>
    <property type="evidence" value="ECO:0007669"/>
    <property type="project" value="InterPro"/>
</dbReference>
<feature type="domain" description="TGS" evidence="2">
    <location>
        <begin position="256"/>
        <end position="327"/>
    </location>
</feature>
<gene>
    <name evidence="3" type="primary">obg_1</name>
    <name evidence="3" type="ORF">STSP2_00439</name>
</gene>
<dbReference type="SUPFAM" id="SSF52540">
    <property type="entry name" value="P-loop containing nucleoside triphosphate hydrolases"/>
    <property type="match status" value="1"/>
</dbReference>
<dbReference type="GO" id="GO:0005525">
    <property type="term" value="F:GTP binding"/>
    <property type="evidence" value="ECO:0007669"/>
    <property type="project" value="InterPro"/>
</dbReference>
<dbReference type="Proteomes" id="UP000189674">
    <property type="component" value="Chromosome"/>
</dbReference>
<dbReference type="InterPro" id="IPR012676">
    <property type="entry name" value="TGS-like"/>
</dbReference>
<evidence type="ECO:0000259" key="1">
    <source>
        <dbReference type="Pfam" id="PF01926"/>
    </source>
</evidence>
<dbReference type="STRING" id="1936003.STSP2_00439"/>
<dbReference type="InterPro" id="IPR004095">
    <property type="entry name" value="TGS"/>
</dbReference>
<dbReference type="Gene3D" id="3.40.50.300">
    <property type="entry name" value="P-loop containing nucleotide triphosphate hydrolases"/>
    <property type="match status" value="1"/>
</dbReference>
<dbReference type="InterPro" id="IPR045001">
    <property type="entry name" value="DRG"/>
</dbReference>
<feature type="domain" description="G" evidence="1">
    <location>
        <begin position="84"/>
        <end position="178"/>
    </location>
</feature>
<proteinExistence type="predicted"/>
<evidence type="ECO:0000313" key="4">
    <source>
        <dbReference type="Proteomes" id="UP000189674"/>
    </source>
</evidence>
<dbReference type="SUPFAM" id="SSF81271">
    <property type="entry name" value="TGS-like"/>
    <property type="match status" value="1"/>
</dbReference>
<dbReference type="EMBL" id="CP019791">
    <property type="protein sequence ID" value="AQT67296.1"/>
    <property type="molecule type" value="Genomic_DNA"/>
</dbReference>
<dbReference type="InterPro" id="IPR006073">
    <property type="entry name" value="GTP-bd"/>
</dbReference>
<dbReference type="Gene3D" id="3.10.20.30">
    <property type="match status" value="1"/>
</dbReference>
<dbReference type="PRINTS" id="PR00326">
    <property type="entry name" value="GTP1OBG"/>
</dbReference>
<accession>A0A1U9NIF9</accession>
<dbReference type="PANTHER" id="PTHR43127">
    <property type="entry name" value="DEVELOPMENTALLY-REGULATED GTP-BINDING PROTEIN 2"/>
    <property type="match status" value="1"/>
</dbReference>
<dbReference type="InterPro" id="IPR012675">
    <property type="entry name" value="Beta-grasp_dom_sf"/>
</dbReference>
<reference evidence="4" key="1">
    <citation type="submission" date="2017-02" db="EMBL/GenBank/DDBJ databases">
        <title>Comparative genomics and description of representatives of a novel lineage of planctomycetes thriving in anoxic sediments.</title>
        <authorList>
            <person name="Spring S."/>
            <person name="Bunk B."/>
            <person name="Sproer C."/>
        </authorList>
    </citation>
    <scope>NUCLEOTIDE SEQUENCE [LARGE SCALE GENOMIC DNA]</scope>
    <source>
        <strain evidence="4">ST-NAGAB-D1</strain>
    </source>
</reference>
<dbReference type="KEGG" id="alus:STSP2_00439"/>
<dbReference type="OrthoDB" id="257487at2"/>
<dbReference type="InterPro" id="IPR027417">
    <property type="entry name" value="P-loop_NTPase"/>
</dbReference>
<dbReference type="Pfam" id="PF02824">
    <property type="entry name" value="TGS"/>
    <property type="match status" value="1"/>
</dbReference>
<sequence>MPANLTPDYFKAEKWFKSASTDEERILALEEMLRVIPKHKGTDHMRADLRKKLSKLRTAVEEGGKKGGKRTDIFHVPKNGAGQLVLVGTPNCGKSSVVAAVSKASVNVTDFPFATQTPVPGMMYHEDVQIEIVDMPPITPDYAPAGMVNTYRNCDIIGIVIDVAADPLEQMEVCTEYLQSHRLLPDENTDEQDEQGNRLARKTIVICTKIDAAPDGTIETLAELTERDFEYLPFSAHTGEGLHEMVARVFELLNVVRVYAKKPGKEPDMKEPFTLDKGSTVEDLAFTIHRELAEKLQSARAWNAPDIHDGQNVQKTHELTDKEIIELHFA</sequence>
<dbReference type="Pfam" id="PF01926">
    <property type="entry name" value="MMR_HSR1"/>
    <property type="match status" value="1"/>
</dbReference>
<name>A0A1U9NIF9_9BACT</name>
<evidence type="ECO:0000313" key="3">
    <source>
        <dbReference type="EMBL" id="AQT67296.1"/>
    </source>
</evidence>